<organism evidence="2 3">
    <name type="scientific">Streptomyces ruber</name>
    <dbReference type="NCBI Taxonomy" id="83378"/>
    <lineage>
        <taxon>Bacteria</taxon>
        <taxon>Bacillati</taxon>
        <taxon>Actinomycetota</taxon>
        <taxon>Actinomycetes</taxon>
        <taxon>Kitasatosporales</taxon>
        <taxon>Streptomycetaceae</taxon>
        <taxon>Streptomyces</taxon>
    </lineage>
</organism>
<keyword evidence="3" id="KW-1185">Reference proteome</keyword>
<evidence type="ECO:0000313" key="2">
    <source>
        <dbReference type="EMBL" id="GGQ68587.1"/>
    </source>
</evidence>
<dbReference type="RefSeq" id="WP_189218492.1">
    <property type="nucleotide sequence ID" value="NZ_BMQK01000010.1"/>
</dbReference>
<dbReference type="SUPFAM" id="SSF53474">
    <property type="entry name" value="alpha/beta-Hydrolases"/>
    <property type="match status" value="1"/>
</dbReference>
<reference evidence="2" key="1">
    <citation type="journal article" date="2014" name="Int. J. Syst. Evol. Microbiol.">
        <title>Complete genome sequence of Corynebacterium casei LMG S-19264T (=DSM 44701T), isolated from a smear-ripened cheese.</title>
        <authorList>
            <consortium name="US DOE Joint Genome Institute (JGI-PGF)"/>
            <person name="Walter F."/>
            <person name="Albersmeier A."/>
            <person name="Kalinowski J."/>
            <person name="Ruckert C."/>
        </authorList>
    </citation>
    <scope>NUCLEOTIDE SEQUENCE</scope>
    <source>
        <strain evidence="2">JCM 3131</strain>
    </source>
</reference>
<dbReference type="Gene3D" id="3.40.50.1820">
    <property type="entry name" value="alpha/beta hydrolase"/>
    <property type="match status" value="1"/>
</dbReference>
<dbReference type="GO" id="GO:0016787">
    <property type="term" value="F:hydrolase activity"/>
    <property type="evidence" value="ECO:0007669"/>
    <property type="project" value="UniProtKB-KW"/>
</dbReference>
<proteinExistence type="predicted"/>
<name>A0A918BH29_9ACTN</name>
<accession>A0A918BH29</accession>
<dbReference type="PANTHER" id="PTHR43798:SF33">
    <property type="entry name" value="HYDROLASE, PUTATIVE (AFU_ORTHOLOGUE AFUA_2G14860)-RELATED"/>
    <property type="match status" value="1"/>
</dbReference>
<dbReference type="InterPro" id="IPR029058">
    <property type="entry name" value="AB_hydrolase_fold"/>
</dbReference>
<evidence type="ECO:0000259" key="1">
    <source>
        <dbReference type="Pfam" id="PF00561"/>
    </source>
</evidence>
<gene>
    <name evidence="2" type="ORF">GCM10010145_42830</name>
</gene>
<dbReference type="Proteomes" id="UP000620156">
    <property type="component" value="Unassembled WGS sequence"/>
</dbReference>
<dbReference type="GO" id="GO:0016020">
    <property type="term" value="C:membrane"/>
    <property type="evidence" value="ECO:0007669"/>
    <property type="project" value="TreeGrafter"/>
</dbReference>
<sequence length="277" mass="29356">MAKIRTGDITTHVQQLAAGAVGGAVPEGEPPVVVLVHGLLTDSLASHYFTLGPALSAAGMDTVMYDLRGHGRTDRPATGYRLENFVEDLALLLDGLGEHRPVHLAGNSFGGTVAAGFAAWHPGRTATVTMIEGEPPVAAWAGRIGDGLAHARRELVHEEAIDWIRERHGAHTARLSRAAGRILATTTLAEDVPAGRLIADDLSALRRPLFALFGGDSGLAAQAPELEARLTECRTAVLPGQGHSVLVEQPARIRDLVLDWVREHHARRSRTPAGAVG</sequence>
<protein>
    <submittedName>
        <fullName evidence="2">Alpha/beta hydrolase</fullName>
    </submittedName>
</protein>
<evidence type="ECO:0000313" key="3">
    <source>
        <dbReference type="Proteomes" id="UP000620156"/>
    </source>
</evidence>
<dbReference type="PRINTS" id="PR00111">
    <property type="entry name" value="ABHYDROLASE"/>
</dbReference>
<dbReference type="InterPro" id="IPR050266">
    <property type="entry name" value="AB_hydrolase_sf"/>
</dbReference>
<dbReference type="PANTHER" id="PTHR43798">
    <property type="entry name" value="MONOACYLGLYCEROL LIPASE"/>
    <property type="match status" value="1"/>
</dbReference>
<dbReference type="Pfam" id="PF00561">
    <property type="entry name" value="Abhydrolase_1"/>
    <property type="match status" value="1"/>
</dbReference>
<dbReference type="AlphaFoldDB" id="A0A918BH29"/>
<comment type="caution">
    <text evidence="2">The sequence shown here is derived from an EMBL/GenBank/DDBJ whole genome shotgun (WGS) entry which is preliminary data.</text>
</comment>
<reference evidence="2" key="2">
    <citation type="submission" date="2020-09" db="EMBL/GenBank/DDBJ databases">
        <authorList>
            <person name="Sun Q."/>
            <person name="Ohkuma M."/>
        </authorList>
    </citation>
    <scope>NUCLEOTIDE SEQUENCE</scope>
    <source>
        <strain evidence="2">JCM 3131</strain>
    </source>
</reference>
<dbReference type="EMBL" id="BMQK01000010">
    <property type="protein sequence ID" value="GGQ68587.1"/>
    <property type="molecule type" value="Genomic_DNA"/>
</dbReference>
<feature type="domain" description="AB hydrolase-1" evidence="1">
    <location>
        <begin position="31"/>
        <end position="136"/>
    </location>
</feature>
<dbReference type="InterPro" id="IPR000073">
    <property type="entry name" value="AB_hydrolase_1"/>
</dbReference>
<keyword evidence="2" id="KW-0378">Hydrolase</keyword>